<feature type="chain" id="PRO_5014610152" evidence="2">
    <location>
        <begin position="26"/>
        <end position="117"/>
    </location>
</feature>
<feature type="signal peptide" evidence="2">
    <location>
        <begin position="1"/>
        <end position="25"/>
    </location>
</feature>
<dbReference type="AlphaFoldDB" id="A0A2K9LMK2"/>
<accession>A0A2K9LMK2</accession>
<evidence type="ECO:0000313" key="4">
    <source>
        <dbReference type="Proteomes" id="UP000235116"/>
    </source>
</evidence>
<proteinExistence type="predicted"/>
<dbReference type="OrthoDB" id="10003566at2"/>
<dbReference type="RefSeq" id="WP_101894878.1">
    <property type="nucleotide sequence ID" value="NZ_CP022684.1"/>
</dbReference>
<keyword evidence="2" id="KW-0732">Signal</keyword>
<dbReference type="Proteomes" id="UP000235116">
    <property type="component" value="Chromosome"/>
</dbReference>
<protein>
    <submittedName>
        <fullName evidence="3">Uncharacterized protein</fullName>
    </submittedName>
</protein>
<organism evidence="3 4">
    <name type="scientific">Ketobacter alkanivorans</name>
    <dbReference type="NCBI Taxonomy" id="1917421"/>
    <lineage>
        <taxon>Bacteria</taxon>
        <taxon>Pseudomonadati</taxon>
        <taxon>Pseudomonadota</taxon>
        <taxon>Gammaproteobacteria</taxon>
        <taxon>Pseudomonadales</taxon>
        <taxon>Ketobacteraceae</taxon>
        <taxon>Ketobacter</taxon>
    </lineage>
</organism>
<evidence type="ECO:0000256" key="1">
    <source>
        <dbReference type="SAM" id="MobiDB-lite"/>
    </source>
</evidence>
<dbReference type="KEGG" id="kak:Kalk_14200"/>
<keyword evidence="4" id="KW-1185">Reference proteome</keyword>
<name>A0A2K9LMK2_9GAMM</name>
<feature type="region of interest" description="Disordered" evidence="1">
    <location>
        <begin position="48"/>
        <end position="80"/>
    </location>
</feature>
<sequence length="117" mass="13454">MKSVATLFNLISIAALLALSQLATANENYAEQYGDDNYQEETYQDEAYPEETYQDQSYTEETYQEPAYREEPEMDSSQAAHVKEVKTLCQQWAQESGLEDEDKNAYIEDCVYSQTGF</sequence>
<gene>
    <name evidence="3" type="ORF">Kalk_14200</name>
</gene>
<reference evidence="4" key="1">
    <citation type="submission" date="2017-08" db="EMBL/GenBank/DDBJ databases">
        <title>Direct submision.</title>
        <authorList>
            <person name="Kim S.-J."/>
            <person name="Rhee S.-K."/>
        </authorList>
    </citation>
    <scope>NUCLEOTIDE SEQUENCE [LARGE SCALE GENOMIC DNA]</scope>
    <source>
        <strain evidence="4">GI5</strain>
    </source>
</reference>
<dbReference type="EMBL" id="CP022684">
    <property type="protein sequence ID" value="AUM13503.1"/>
    <property type="molecule type" value="Genomic_DNA"/>
</dbReference>
<evidence type="ECO:0000256" key="2">
    <source>
        <dbReference type="SAM" id="SignalP"/>
    </source>
</evidence>
<evidence type="ECO:0000313" key="3">
    <source>
        <dbReference type="EMBL" id="AUM13503.1"/>
    </source>
</evidence>